<dbReference type="PANTHER" id="PTHR47710:SF1">
    <property type="entry name" value="ADENINE NUCLEOTIDE ALPHA HYDROLASES-LIKE SUPERFAMILY PROTEIN"/>
    <property type="match status" value="1"/>
</dbReference>
<feature type="domain" description="UspA" evidence="1">
    <location>
        <begin position="31"/>
        <end position="58"/>
    </location>
</feature>
<gene>
    <name evidence="2" type="ORF">F3Y22_tig00110940pilonHSYRG00389</name>
</gene>
<accession>A0A6A2ZBP4</accession>
<dbReference type="InterPro" id="IPR006016">
    <property type="entry name" value="UspA"/>
</dbReference>
<proteinExistence type="predicted"/>
<dbReference type="InterPro" id="IPR014729">
    <property type="entry name" value="Rossmann-like_a/b/a_fold"/>
</dbReference>
<dbReference type="SUPFAM" id="SSF52402">
    <property type="entry name" value="Adenine nucleotide alpha hydrolases-like"/>
    <property type="match status" value="1"/>
</dbReference>
<dbReference type="AlphaFoldDB" id="A0A6A2ZBP4"/>
<protein>
    <submittedName>
        <fullName evidence="2">Universal stress protein A-like protein</fullName>
    </submittedName>
</protein>
<evidence type="ECO:0000313" key="3">
    <source>
        <dbReference type="Proteomes" id="UP000436088"/>
    </source>
</evidence>
<name>A0A6A2ZBP4_HIBSY</name>
<dbReference type="Proteomes" id="UP000436088">
    <property type="component" value="Unassembled WGS sequence"/>
</dbReference>
<organism evidence="2 3">
    <name type="scientific">Hibiscus syriacus</name>
    <name type="common">Rose of Sharon</name>
    <dbReference type="NCBI Taxonomy" id="106335"/>
    <lineage>
        <taxon>Eukaryota</taxon>
        <taxon>Viridiplantae</taxon>
        <taxon>Streptophyta</taxon>
        <taxon>Embryophyta</taxon>
        <taxon>Tracheophyta</taxon>
        <taxon>Spermatophyta</taxon>
        <taxon>Magnoliopsida</taxon>
        <taxon>eudicotyledons</taxon>
        <taxon>Gunneridae</taxon>
        <taxon>Pentapetalae</taxon>
        <taxon>rosids</taxon>
        <taxon>malvids</taxon>
        <taxon>Malvales</taxon>
        <taxon>Malvaceae</taxon>
        <taxon>Malvoideae</taxon>
        <taxon>Hibiscus</taxon>
    </lineage>
</organism>
<dbReference type="PANTHER" id="PTHR47710">
    <property type="entry name" value="ADENINE NUCLEOTIDE ALPHA HYDROLASES-LIKE SUPERFAMILY PROTEIN"/>
    <property type="match status" value="1"/>
</dbReference>
<evidence type="ECO:0000313" key="2">
    <source>
        <dbReference type="EMBL" id="KAE8689338.1"/>
    </source>
</evidence>
<comment type="caution">
    <text evidence="2">The sequence shown here is derived from an EMBL/GenBank/DDBJ whole genome shotgun (WGS) entry which is preliminary data.</text>
</comment>
<reference evidence="2" key="1">
    <citation type="submission" date="2019-09" db="EMBL/GenBank/DDBJ databases">
        <title>Draft genome information of white flower Hibiscus syriacus.</title>
        <authorList>
            <person name="Kim Y.-M."/>
        </authorList>
    </citation>
    <scope>NUCLEOTIDE SEQUENCE [LARGE SCALE GENOMIC DNA]</scope>
    <source>
        <strain evidence="2">YM2019G1</strain>
    </source>
</reference>
<evidence type="ECO:0000259" key="1">
    <source>
        <dbReference type="Pfam" id="PF00582"/>
    </source>
</evidence>
<sequence length="81" mass="9208">MKHRDHARGLHLLEHFVKRCKDIGVDCWAWIVTGDPKNAICIEARRIQPDLLVMGSRAFGHICLMPSAPWYASSAEQNKLP</sequence>
<dbReference type="EMBL" id="VEPZ02001172">
    <property type="protein sequence ID" value="KAE8689338.1"/>
    <property type="molecule type" value="Genomic_DNA"/>
</dbReference>
<dbReference type="InterPro" id="IPR044187">
    <property type="entry name" value="At3g01520-like_plant"/>
</dbReference>
<dbReference type="Pfam" id="PF00582">
    <property type="entry name" value="Usp"/>
    <property type="match status" value="1"/>
</dbReference>
<keyword evidence="3" id="KW-1185">Reference proteome</keyword>
<dbReference type="Gene3D" id="3.40.50.620">
    <property type="entry name" value="HUPs"/>
    <property type="match status" value="1"/>
</dbReference>
<dbReference type="GO" id="GO:0016208">
    <property type="term" value="F:AMP binding"/>
    <property type="evidence" value="ECO:0007669"/>
    <property type="project" value="TreeGrafter"/>
</dbReference>
<dbReference type="CDD" id="cd00293">
    <property type="entry name" value="USP-like"/>
    <property type="match status" value="1"/>
</dbReference>